<gene>
    <name evidence="2" type="ORF">FOL47_007841</name>
</gene>
<accession>A0A7J6MV04</accession>
<name>A0A7J6MV04_PERCH</name>
<evidence type="ECO:0000313" key="2">
    <source>
        <dbReference type="EMBL" id="KAF4675383.1"/>
    </source>
</evidence>
<keyword evidence="3" id="KW-1185">Reference proteome</keyword>
<evidence type="ECO:0000313" key="3">
    <source>
        <dbReference type="Proteomes" id="UP000591131"/>
    </source>
</evidence>
<dbReference type="OrthoDB" id="10502364at2759"/>
<dbReference type="EMBL" id="JAAPAO010000048">
    <property type="protein sequence ID" value="KAF4675383.1"/>
    <property type="molecule type" value="Genomic_DNA"/>
</dbReference>
<feature type="region of interest" description="Disordered" evidence="1">
    <location>
        <begin position="22"/>
        <end position="53"/>
    </location>
</feature>
<dbReference type="Proteomes" id="UP000591131">
    <property type="component" value="Unassembled WGS sequence"/>
</dbReference>
<feature type="region of interest" description="Disordered" evidence="1">
    <location>
        <begin position="82"/>
        <end position="108"/>
    </location>
</feature>
<reference evidence="2 3" key="1">
    <citation type="submission" date="2020-04" db="EMBL/GenBank/DDBJ databases">
        <title>Perkinsus chesapeaki whole genome sequence.</title>
        <authorList>
            <person name="Bogema D.R."/>
        </authorList>
    </citation>
    <scope>NUCLEOTIDE SEQUENCE [LARGE SCALE GENOMIC DNA]</scope>
    <source>
        <strain evidence="2">ATCC PRA-425</strain>
    </source>
</reference>
<dbReference type="AlphaFoldDB" id="A0A7J6MV04"/>
<comment type="caution">
    <text evidence="2">The sequence shown here is derived from an EMBL/GenBank/DDBJ whole genome shotgun (WGS) entry which is preliminary data.</text>
</comment>
<protein>
    <submittedName>
        <fullName evidence="2">Uncharacterized protein</fullName>
    </submittedName>
</protein>
<proteinExistence type="predicted"/>
<organism evidence="2 3">
    <name type="scientific">Perkinsus chesapeaki</name>
    <name type="common">Clam parasite</name>
    <name type="synonym">Perkinsus andrewsi</name>
    <dbReference type="NCBI Taxonomy" id="330153"/>
    <lineage>
        <taxon>Eukaryota</taxon>
        <taxon>Sar</taxon>
        <taxon>Alveolata</taxon>
        <taxon>Perkinsozoa</taxon>
        <taxon>Perkinsea</taxon>
        <taxon>Perkinsida</taxon>
        <taxon>Perkinsidae</taxon>
        <taxon>Perkinsus</taxon>
    </lineage>
</organism>
<sequence length="172" mass="18642">MPFSKSYRDTVYIPDGISVRSVKIPSNKGKDNTAITNSKRKSPLPKHSPSVKSYHRCSHVERMYHESPSIIIGGGEGVKLSDTLPKEYTTPGLRDSSKITKPRYSKEDGSLQHIVASKGKIGGEGSSLVDERSAKDAINEPNKGYLYAKNNNIIGTLGEVAFGRSASQSMGS</sequence>
<evidence type="ECO:0000256" key="1">
    <source>
        <dbReference type="SAM" id="MobiDB-lite"/>
    </source>
</evidence>